<organism evidence="1 2">
    <name type="scientific">Paenibacillus violae</name>
    <dbReference type="NCBI Taxonomy" id="3077234"/>
    <lineage>
        <taxon>Bacteria</taxon>
        <taxon>Bacillati</taxon>
        <taxon>Bacillota</taxon>
        <taxon>Bacilli</taxon>
        <taxon>Bacillales</taxon>
        <taxon>Paenibacillaceae</taxon>
        <taxon>Paenibacillus</taxon>
    </lineage>
</organism>
<evidence type="ECO:0000313" key="1">
    <source>
        <dbReference type="EMBL" id="MDU0204148.1"/>
    </source>
</evidence>
<comment type="caution">
    <text evidence="1">The sequence shown here is derived from an EMBL/GenBank/DDBJ whole genome shotgun (WGS) entry which is preliminary data.</text>
</comment>
<gene>
    <name evidence="1" type="ORF">RQP52_23975</name>
</gene>
<reference evidence="1 2" key="1">
    <citation type="submission" date="2023-10" db="EMBL/GenBank/DDBJ databases">
        <title>Paenibacillus strain PFR10 Genome sequencing and assembly.</title>
        <authorList>
            <person name="Kim I."/>
        </authorList>
    </citation>
    <scope>NUCLEOTIDE SEQUENCE [LARGE SCALE GENOMIC DNA]</scope>
    <source>
        <strain evidence="1 2">PFR10</strain>
    </source>
</reference>
<keyword evidence="2" id="KW-1185">Reference proteome</keyword>
<dbReference type="EMBL" id="JAWCUD010000009">
    <property type="protein sequence ID" value="MDU0204148.1"/>
    <property type="molecule type" value="Genomic_DNA"/>
</dbReference>
<dbReference type="Proteomes" id="UP001260980">
    <property type="component" value="Unassembled WGS sequence"/>
</dbReference>
<protein>
    <submittedName>
        <fullName evidence="1">Uncharacterized protein</fullName>
    </submittedName>
</protein>
<accession>A0ABU3RIP0</accession>
<name>A0ABU3RIP0_9BACL</name>
<sequence length="217" mass="24628">MKGRVTGMHSNKDGADWLEAIAKPLLEHLPALYPIEEWDLAMDANIEAMLPATMSQGNPEQEMYGLAIKAGLYLLNESLDKSHDIAQEITNATGSYWHALMHRMEGDYSNAKYWFNDVGHHPIFSNLIACVREYLSVKDLADLDNEALRQKLEVLITSPVWNPCVFIDVVELQVSLVQNSTVDSWLRHIQRYEMQLLLQYCYEQSCGGSLLEAIGQK</sequence>
<proteinExistence type="predicted"/>
<evidence type="ECO:0000313" key="2">
    <source>
        <dbReference type="Proteomes" id="UP001260980"/>
    </source>
</evidence>